<sequence>MDRLKCKFEPFKLKSKHARNIWKMRIKNQNIAKISSLFSQKKLVPFMEHHLPNLKTRYIMKKTNMKGYEPGKKESCARIERGKERKEEEDAIEAKKVTGSCHTSCTSTVSNTLSEMLRSTTSQSSILPTEVKGISSVPSKANDDSVSKGSSPGQVRAGAAISSS</sequence>
<dbReference type="EMBL" id="CM001220">
    <property type="protein sequence ID" value="KEH31980.1"/>
    <property type="molecule type" value="Genomic_DNA"/>
</dbReference>
<dbReference type="EnsemblPlants" id="KEH31980">
    <property type="protein sequence ID" value="KEH31980"/>
    <property type="gene ID" value="MTR_4g109210"/>
</dbReference>
<feature type="compositionally biased region" description="Polar residues" evidence="1">
    <location>
        <begin position="116"/>
        <end position="127"/>
    </location>
</feature>
<keyword evidence="4" id="KW-1185">Reference proteome</keyword>
<gene>
    <name evidence="2" type="ordered locus">MTR_4g109210</name>
</gene>
<protein>
    <submittedName>
        <fullName evidence="2 3">Uncharacterized protein</fullName>
    </submittedName>
</protein>
<organism evidence="2 4">
    <name type="scientific">Medicago truncatula</name>
    <name type="common">Barrel medic</name>
    <name type="synonym">Medicago tribuloides</name>
    <dbReference type="NCBI Taxonomy" id="3880"/>
    <lineage>
        <taxon>Eukaryota</taxon>
        <taxon>Viridiplantae</taxon>
        <taxon>Streptophyta</taxon>
        <taxon>Embryophyta</taxon>
        <taxon>Tracheophyta</taxon>
        <taxon>Spermatophyta</taxon>
        <taxon>Magnoliopsida</taxon>
        <taxon>eudicotyledons</taxon>
        <taxon>Gunneridae</taxon>
        <taxon>Pentapetalae</taxon>
        <taxon>rosids</taxon>
        <taxon>fabids</taxon>
        <taxon>Fabales</taxon>
        <taxon>Fabaceae</taxon>
        <taxon>Papilionoideae</taxon>
        <taxon>50 kb inversion clade</taxon>
        <taxon>NPAAA clade</taxon>
        <taxon>Hologalegina</taxon>
        <taxon>IRL clade</taxon>
        <taxon>Trifolieae</taxon>
        <taxon>Medicago</taxon>
    </lineage>
</organism>
<dbReference type="AlphaFoldDB" id="A0A072V1I8"/>
<accession>A0A072V1I8</accession>
<dbReference type="Proteomes" id="UP000002051">
    <property type="component" value="Chromosome 4"/>
</dbReference>
<reference evidence="2 4" key="1">
    <citation type="journal article" date="2011" name="Nature">
        <title>The Medicago genome provides insight into the evolution of rhizobial symbioses.</title>
        <authorList>
            <person name="Young N.D."/>
            <person name="Debelle F."/>
            <person name="Oldroyd G.E."/>
            <person name="Geurts R."/>
            <person name="Cannon S.B."/>
            <person name="Udvardi M.K."/>
            <person name="Benedito V.A."/>
            <person name="Mayer K.F."/>
            <person name="Gouzy J."/>
            <person name="Schoof H."/>
            <person name="Van de Peer Y."/>
            <person name="Proost S."/>
            <person name="Cook D.R."/>
            <person name="Meyers B.C."/>
            <person name="Spannagl M."/>
            <person name="Cheung F."/>
            <person name="De Mita S."/>
            <person name="Krishnakumar V."/>
            <person name="Gundlach H."/>
            <person name="Zhou S."/>
            <person name="Mudge J."/>
            <person name="Bharti A.K."/>
            <person name="Murray J.D."/>
            <person name="Naoumkina M.A."/>
            <person name="Rosen B."/>
            <person name="Silverstein K.A."/>
            <person name="Tang H."/>
            <person name="Rombauts S."/>
            <person name="Zhao P.X."/>
            <person name="Zhou P."/>
            <person name="Barbe V."/>
            <person name="Bardou P."/>
            <person name="Bechner M."/>
            <person name="Bellec A."/>
            <person name="Berger A."/>
            <person name="Berges H."/>
            <person name="Bidwell S."/>
            <person name="Bisseling T."/>
            <person name="Choisne N."/>
            <person name="Couloux A."/>
            <person name="Denny R."/>
            <person name="Deshpande S."/>
            <person name="Dai X."/>
            <person name="Doyle J.J."/>
            <person name="Dudez A.M."/>
            <person name="Farmer A.D."/>
            <person name="Fouteau S."/>
            <person name="Franken C."/>
            <person name="Gibelin C."/>
            <person name="Gish J."/>
            <person name="Goldstein S."/>
            <person name="Gonzalez A.J."/>
            <person name="Green P.J."/>
            <person name="Hallab A."/>
            <person name="Hartog M."/>
            <person name="Hua A."/>
            <person name="Humphray S.J."/>
            <person name="Jeong D.H."/>
            <person name="Jing Y."/>
            <person name="Jocker A."/>
            <person name="Kenton S.M."/>
            <person name="Kim D.J."/>
            <person name="Klee K."/>
            <person name="Lai H."/>
            <person name="Lang C."/>
            <person name="Lin S."/>
            <person name="Macmil S.L."/>
            <person name="Magdelenat G."/>
            <person name="Matthews L."/>
            <person name="McCorrison J."/>
            <person name="Monaghan E.L."/>
            <person name="Mun J.H."/>
            <person name="Najar F.Z."/>
            <person name="Nicholson C."/>
            <person name="Noirot C."/>
            <person name="O'Bleness M."/>
            <person name="Paule C.R."/>
            <person name="Poulain J."/>
            <person name="Prion F."/>
            <person name="Qin B."/>
            <person name="Qu C."/>
            <person name="Retzel E.F."/>
            <person name="Riddle C."/>
            <person name="Sallet E."/>
            <person name="Samain S."/>
            <person name="Samson N."/>
            <person name="Sanders I."/>
            <person name="Saurat O."/>
            <person name="Scarpelli C."/>
            <person name="Schiex T."/>
            <person name="Segurens B."/>
            <person name="Severin A.J."/>
            <person name="Sherrier D.J."/>
            <person name="Shi R."/>
            <person name="Sims S."/>
            <person name="Singer S.R."/>
            <person name="Sinharoy S."/>
            <person name="Sterck L."/>
            <person name="Viollet A."/>
            <person name="Wang B.B."/>
            <person name="Wang K."/>
            <person name="Wang M."/>
            <person name="Wang X."/>
            <person name="Warfsmann J."/>
            <person name="Weissenbach J."/>
            <person name="White D.D."/>
            <person name="White J.D."/>
            <person name="Wiley G.B."/>
            <person name="Wincker P."/>
            <person name="Xing Y."/>
            <person name="Yang L."/>
            <person name="Yao Z."/>
            <person name="Ying F."/>
            <person name="Zhai J."/>
            <person name="Zhou L."/>
            <person name="Zuber A."/>
            <person name="Denarie J."/>
            <person name="Dixon R.A."/>
            <person name="May G.D."/>
            <person name="Schwartz D.C."/>
            <person name="Rogers J."/>
            <person name="Quetier F."/>
            <person name="Town C.D."/>
            <person name="Roe B.A."/>
        </authorList>
    </citation>
    <scope>NUCLEOTIDE SEQUENCE [LARGE SCALE GENOMIC DNA]</scope>
    <source>
        <strain evidence="2">A17</strain>
        <strain evidence="3 4">cv. Jemalong A17</strain>
    </source>
</reference>
<evidence type="ECO:0000256" key="1">
    <source>
        <dbReference type="SAM" id="MobiDB-lite"/>
    </source>
</evidence>
<evidence type="ECO:0000313" key="2">
    <source>
        <dbReference type="EMBL" id="KEH31980.1"/>
    </source>
</evidence>
<reference evidence="2 4" key="2">
    <citation type="journal article" date="2014" name="BMC Genomics">
        <title>An improved genome release (version Mt4.0) for the model legume Medicago truncatula.</title>
        <authorList>
            <person name="Tang H."/>
            <person name="Krishnakumar V."/>
            <person name="Bidwell S."/>
            <person name="Rosen B."/>
            <person name="Chan A."/>
            <person name="Zhou S."/>
            <person name="Gentzbittel L."/>
            <person name="Childs K.L."/>
            <person name="Yandell M."/>
            <person name="Gundlach H."/>
            <person name="Mayer K.F."/>
            <person name="Schwartz D.C."/>
            <person name="Town C.D."/>
        </authorList>
    </citation>
    <scope>GENOME REANNOTATION</scope>
    <source>
        <strain evidence="2">A17</strain>
        <strain evidence="3 4">cv. Jemalong A17</strain>
    </source>
</reference>
<evidence type="ECO:0000313" key="3">
    <source>
        <dbReference type="EnsemblPlants" id="KEH31980"/>
    </source>
</evidence>
<feature type="region of interest" description="Disordered" evidence="1">
    <location>
        <begin position="116"/>
        <end position="164"/>
    </location>
</feature>
<dbReference type="HOGENOM" id="CLU_1621470_0_0_1"/>
<name>A0A072V1I8_MEDTR</name>
<evidence type="ECO:0000313" key="4">
    <source>
        <dbReference type="Proteomes" id="UP000002051"/>
    </source>
</evidence>
<proteinExistence type="predicted"/>
<reference evidence="3" key="3">
    <citation type="submission" date="2015-04" db="UniProtKB">
        <authorList>
            <consortium name="EnsemblPlants"/>
        </authorList>
    </citation>
    <scope>IDENTIFICATION</scope>
    <source>
        <strain evidence="3">cv. Jemalong A17</strain>
    </source>
</reference>